<sequence>MVARALECPIALIGIMEDASFRIKASCGLDTRVTSIPRNECVCVHTLTQNMTTVVDDTRLDQYFQAKVYDAGRKSMRYYAGTPVCIGNHGVGVLCALDTKSHTRTTNEMKLILEAVADIVAEVLEQRLASGGTMKPPMEMKDSIGVAFQRGMISQNASLHSLDLLFVSQRKLFSSDEATSYDSRHSSMSSYLSQQDADKIAQVMVFFKQLQRSMWCEQRIGSKRSCNGAIRLFELVYDAKVFTRSIMKMAGSCSTVIAELLNYETSSLYPEFFTRASSRYDLDDATFLDIVSVHTSINSTSARILTHQRKYPDGSNVVVAMKGDNDTPETNESGFLFGWYVAPSRQDGDVTSLVKVSCITAEVHHDASRGQNLSLDLLRRMYRKMSMARVVVQSNETETFSVDPSEEPSSAQTESLISEKNKTLLRSSNKMHLETQSIDPTETSRETNHMTRGTLHDTVAQVSQVNEMEQLLMAFLDKTIGTQALLVQQHHEMVSIMDVHGNQLQRISSALRRMESILSATERRRAC</sequence>
<comment type="caution">
    <text evidence="1">The sequence shown here is derived from an EMBL/GenBank/DDBJ whole genome shotgun (WGS) entry which is preliminary data.</text>
</comment>
<dbReference type="Proteomes" id="UP001163321">
    <property type="component" value="Chromosome 1"/>
</dbReference>
<reference evidence="1 2" key="1">
    <citation type="journal article" date="2022" name="bioRxiv">
        <title>The genome of the oomycete Peronosclerospora sorghi, a cosmopolitan pathogen of maize and sorghum, is inflated with dispersed pseudogenes.</title>
        <authorList>
            <person name="Fletcher K."/>
            <person name="Martin F."/>
            <person name="Isakeit T."/>
            <person name="Cavanaugh K."/>
            <person name="Magill C."/>
            <person name="Michelmore R."/>
        </authorList>
    </citation>
    <scope>NUCLEOTIDE SEQUENCE [LARGE SCALE GENOMIC DNA]</scope>
    <source>
        <strain evidence="1">P6</strain>
    </source>
</reference>
<evidence type="ECO:0000313" key="1">
    <source>
        <dbReference type="EMBL" id="KAI9922734.1"/>
    </source>
</evidence>
<dbReference type="EMBL" id="CM047580">
    <property type="protein sequence ID" value="KAI9922734.1"/>
    <property type="molecule type" value="Genomic_DNA"/>
</dbReference>
<accession>A0ACC0WV33</accession>
<keyword evidence="2" id="KW-1185">Reference proteome</keyword>
<organism evidence="1 2">
    <name type="scientific">Peronosclerospora sorghi</name>
    <dbReference type="NCBI Taxonomy" id="230839"/>
    <lineage>
        <taxon>Eukaryota</taxon>
        <taxon>Sar</taxon>
        <taxon>Stramenopiles</taxon>
        <taxon>Oomycota</taxon>
        <taxon>Peronosporomycetes</taxon>
        <taxon>Peronosporales</taxon>
        <taxon>Peronosporaceae</taxon>
        <taxon>Peronosclerospora</taxon>
    </lineage>
</organism>
<protein>
    <submittedName>
        <fullName evidence="1">Uncharacterized protein</fullName>
    </submittedName>
</protein>
<proteinExistence type="predicted"/>
<name>A0ACC0WV33_9STRA</name>
<gene>
    <name evidence="1" type="ORF">PsorP6_001156</name>
</gene>
<evidence type="ECO:0000313" key="2">
    <source>
        <dbReference type="Proteomes" id="UP001163321"/>
    </source>
</evidence>